<evidence type="ECO:0000256" key="5">
    <source>
        <dbReference type="PROSITE-ProRule" id="PRU10141"/>
    </source>
</evidence>
<dbReference type="EMBL" id="SJPK01000005">
    <property type="protein sequence ID" value="TWT66432.1"/>
    <property type="molecule type" value="Genomic_DNA"/>
</dbReference>
<evidence type="ECO:0000256" key="4">
    <source>
        <dbReference type="ARBA" id="ARBA00022840"/>
    </source>
</evidence>
<dbReference type="SUPFAM" id="SSF56112">
    <property type="entry name" value="Protein kinase-like (PK-like)"/>
    <property type="match status" value="1"/>
</dbReference>
<dbReference type="Gene3D" id="3.30.200.20">
    <property type="entry name" value="Phosphorylase Kinase, domain 1"/>
    <property type="match status" value="1"/>
</dbReference>
<evidence type="ECO:0000256" key="1">
    <source>
        <dbReference type="ARBA" id="ARBA00022679"/>
    </source>
</evidence>
<dbReference type="Proteomes" id="UP000318053">
    <property type="component" value="Unassembled WGS sequence"/>
</dbReference>
<comment type="caution">
    <text evidence="8">The sequence shown here is derived from an EMBL/GenBank/DDBJ whole genome shotgun (WGS) entry which is preliminary data.</text>
</comment>
<dbReference type="EC" id="2.7.11.1" evidence="8"/>
<dbReference type="AlphaFoldDB" id="A0A5C5XXY8"/>
<dbReference type="PROSITE" id="PS50011">
    <property type="entry name" value="PROTEIN_KINASE_DOM"/>
    <property type="match status" value="1"/>
</dbReference>
<organism evidence="8 9">
    <name type="scientific">Allorhodopirellula solitaria</name>
    <dbReference type="NCBI Taxonomy" id="2527987"/>
    <lineage>
        <taxon>Bacteria</taxon>
        <taxon>Pseudomonadati</taxon>
        <taxon>Planctomycetota</taxon>
        <taxon>Planctomycetia</taxon>
        <taxon>Pirellulales</taxon>
        <taxon>Pirellulaceae</taxon>
        <taxon>Allorhodopirellula</taxon>
    </lineage>
</organism>
<feature type="domain" description="Protein kinase" evidence="7">
    <location>
        <begin position="103"/>
        <end position="371"/>
    </location>
</feature>
<keyword evidence="1 8" id="KW-0808">Transferase</keyword>
<dbReference type="SMART" id="SM00220">
    <property type="entry name" value="S_TKc"/>
    <property type="match status" value="1"/>
</dbReference>
<dbReference type="RefSeq" id="WP_146391545.1">
    <property type="nucleotide sequence ID" value="NZ_SJPK01000005.1"/>
</dbReference>
<dbReference type="GO" id="GO:0005524">
    <property type="term" value="F:ATP binding"/>
    <property type="evidence" value="ECO:0007669"/>
    <property type="project" value="UniProtKB-UniRule"/>
</dbReference>
<dbReference type="Pfam" id="PF07596">
    <property type="entry name" value="SBP_bac_10"/>
    <property type="match status" value="1"/>
</dbReference>
<dbReference type="InterPro" id="IPR041916">
    <property type="entry name" value="Anti_sigma_zinc_sf"/>
</dbReference>
<feature type="binding site" evidence="5">
    <location>
        <position position="132"/>
    </location>
    <ligand>
        <name>ATP</name>
        <dbReference type="ChEBI" id="CHEBI:30616"/>
    </ligand>
</feature>
<reference evidence="8 9" key="1">
    <citation type="submission" date="2019-02" db="EMBL/GenBank/DDBJ databases">
        <title>Deep-cultivation of Planctomycetes and their phenomic and genomic characterization uncovers novel biology.</title>
        <authorList>
            <person name="Wiegand S."/>
            <person name="Jogler M."/>
            <person name="Boedeker C."/>
            <person name="Pinto D."/>
            <person name="Vollmers J."/>
            <person name="Rivas-Marin E."/>
            <person name="Kohn T."/>
            <person name="Peeters S.H."/>
            <person name="Heuer A."/>
            <person name="Rast P."/>
            <person name="Oberbeckmann S."/>
            <person name="Bunk B."/>
            <person name="Jeske O."/>
            <person name="Meyerdierks A."/>
            <person name="Storesund J.E."/>
            <person name="Kallscheuer N."/>
            <person name="Luecker S."/>
            <person name="Lage O.M."/>
            <person name="Pohl T."/>
            <person name="Merkel B.J."/>
            <person name="Hornburger P."/>
            <person name="Mueller R.-W."/>
            <person name="Bruemmer F."/>
            <person name="Labrenz M."/>
            <person name="Spormann A.M."/>
            <person name="Op Den Camp H."/>
            <person name="Overmann J."/>
            <person name="Amann R."/>
            <person name="Jetten M.S.M."/>
            <person name="Mascher T."/>
            <person name="Medema M.H."/>
            <person name="Devos D.P."/>
            <person name="Kaster A.-K."/>
            <person name="Ovreas L."/>
            <person name="Rohde M."/>
            <person name="Galperin M.Y."/>
            <person name="Jogler C."/>
        </authorList>
    </citation>
    <scope>NUCLEOTIDE SEQUENCE [LARGE SCALE GENOMIC DNA]</scope>
    <source>
        <strain evidence="8 9">CA85</strain>
    </source>
</reference>
<dbReference type="InterPro" id="IPR008271">
    <property type="entry name" value="Ser/Thr_kinase_AS"/>
</dbReference>
<dbReference type="PROSITE" id="PS00107">
    <property type="entry name" value="PROTEIN_KINASE_ATP"/>
    <property type="match status" value="1"/>
</dbReference>
<dbReference type="PANTHER" id="PTHR43289:SF6">
    <property type="entry name" value="SERINE_THREONINE-PROTEIN KINASE NEKL-3"/>
    <property type="match status" value="1"/>
</dbReference>
<protein>
    <submittedName>
        <fullName evidence="8">Serine/threonine-protein kinase PknB</fullName>
        <ecNumber evidence="8">2.7.11.1</ecNumber>
    </submittedName>
</protein>
<dbReference type="Gene3D" id="1.10.10.1320">
    <property type="entry name" value="Anti-sigma factor, zinc-finger domain"/>
    <property type="match status" value="1"/>
</dbReference>
<dbReference type="InterPro" id="IPR011009">
    <property type="entry name" value="Kinase-like_dom_sf"/>
</dbReference>
<evidence type="ECO:0000313" key="9">
    <source>
        <dbReference type="Proteomes" id="UP000318053"/>
    </source>
</evidence>
<dbReference type="Gene3D" id="3.30.1360.200">
    <property type="match status" value="1"/>
</dbReference>
<keyword evidence="3 8" id="KW-0418">Kinase</keyword>
<dbReference type="Gene3D" id="1.10.510.10">
    <property type="entry name" value="Transferase(Phosphotransferase) domain 1"/>
    <property type="match status" value="1"/>
</dbReference>
<evidence type="ECO:0000256" key="3">
    <source>
        <dbReference type="ARBA" id="ARBA00022777"/>
    </source>
</evidence>
<dbReference type="PANTHER" id="PTHR43289">
    <property type="entry name" value="MITOGEN-ACTIVATED PROTEIN KINASE KINASE KINASE 20-RELATED"/>
    <property type="match status" value="1"/>
</dbReference>
<feature type="region of interest" description="Disordered" evidence="6">
    <location>
        <begin position="455"/>
        <end position="480"/>
    </location>
</feature>
<dbReference type="InterPro" id="IPR017441">
    <property type="entry name" value="Protein_kinase_ATP_BS"/>
</dbReference>
<dbReference type="InterPro" id="IPR000719">
    <property type="entry name" value="Prot_kinase_dom"/>
</dbReference>
<keyword evidence="9" id="KW-1185">Reference proteome</keyword>
<dbReference type="PROSITE" id="PS00108">
    <property type="entry name" value="PROTEIN_KINASE_ST"/>
    <property type="match status" value="1"/>
</dbReference>
<evidence type="ECO:0000259" key="7">
    <source>
        <dbReference type="PROSITE" id="PS50011"/>
    </source>
</evidence>
<accession>A0A5C5XXY8</accession>
<dbReference type="GO" id="GO:0004674">
    <property type="term" value="F:protein serine/threonine kinase activity"/>
    <property type="evidence" value="ECO:0007669"/>
    <property type="project" value="UniProtKB-EC"/>
</dbReference>
<dbReference type="CDD" id="cd14014">
    <property type="entry name" value="STKc_PknB_like"/>
    <property type="match status" value="1"/>
</dbReference>
<dbReference type="OrthoDB" id="6111975at2"/>
<name>A0A5C5XXY8_9BACT</name>
<proteinExistence type="predicted"/>
<dbReference type="Pfam" id="PF13490">
    <property type="entry name" value="zf-HC2"/>
    <property type="match status" value="1"/>
</dbReference>
<dbReference type="Pfam" id="PF00069">
    <property type="entry name" value="Pkinase"/>
    <property type="match status" value="1"/>
</dbReference>
<sequence length="868" mass="94909">MMTAIPSQCPPSKKLHDYALGKLADEDSEAVFEHLSECSACTSELETRDDCEDSLIANLRKDAPHSRLDDEANCSDAVARAVRAFSATSHLLLDELPVHIGEYEIVRSLGSGGMGSVYLAEHTKLGRQVAIKVLATHRLADPRMQQRFESEMRAVGRLSHPNIVTAHDAREIEGTAVLVTEFIDGLDLRQLVAASGPMRIADACEILRHVALALAYTHDQGFVHRDIKPSNIMLSRTGEVKLLDLGLARFQYGAPDHPEITGTGQAMGTADYIAPEQIADSRTVDARADIYALGCTLMKLLTGSAPFADEHHPTPFAKMTAHVSNDPPRLCDRAANAPRELGKLLDSMLQKEPARRPQTPREVADRLAKFTDGHEVKTLLARAEGVAVAKDRPSQPPQRFDSPTMTKPSRQDVPATVAIAASFLGLLLGLILGVIISIQFPDGTTTQIDAPAGSRIAGEQQASRKPRPSWNGPSTPPQFDQALAPVQAIGNTGVPSGERLAMMILLDQDDLTPQELAEAKQMLTLPRGHKFSAVMTNHGIWIPLADEVEAPIVREHNGTRYALASSQPTTRIEWREMSGHITTQIVPSPEQADSYRLQLHFDPTLEKQVRQLTRTSLNEQLAIVVDDEITMAPRIQSAIRSSAALTGNFTLQEWQAIQRSILKSNGGQANSATPQANNALKEIGSGFHNFHSTYHKLPGSTNYREGSHGVNGNTMHPFSWRVAILPFIDHTKLFEEYRFDETWDSEHNSKLLEKMPSVYGSPANAADDAPGITHLLGFATEHGGLGTGDGQRFQDFTDGTSPTILVIEASKSVPWTKPEDLTNTNVTSIKGQPLRYLMADGTVDQMDPIDRDKLQKLITRDGGEFIAD</sequence>
<keyword evidence="4 5" id="KW-0067">ATP-binding</keyword>
<feature type="region of interest" description="Disordered" evidence="6">
    <location>
        <begin position="386"/>
        <end position="411"/>
    </location>
</feature>
<dbReference type="InterPro" id="IPR027383">
    <property type="entry name" value="Znf_put"/>
</dbReference>
<gene>
    <name evidence="8" type="primary">pknB_9</name>
    <name evidence="8" type="ORF">CA85_25270</name>
</gene>
<dbReference type="InterPro" id="IPR054384">
    <property type="entry name" value="SecDF_P1_head"/>
</dbReference>
<evidence type="ECO:0000313" key="8">
    <source>
        <dbReference type="EMBL" id="TWT66432.1"/>
    </source>
</evidence>
<dbReference type="Pfam" id="PF22599">
    <property type="entry name" value="SecDF_P1_head"/>
    <property type="match status" value="1"/>
</dbReference>
<keyword evidence="2 5" id="KW-0547">Nucleotide-binding</keyword>
<evidence type="ECO:0000256" key="2">
    <source>
        <dbReference type="ARBA" id="ARBA00022741"/>
    </source>
</evidence>
<dbReference type="InterPro" id="IPR011453">
    <property type="entry name" value="DUF1559"/>
</dbReference>
<evidence type="ECO:0000256" key="6">
    <source>
        <dbReference type="SAM" id="MobiDB-lite"/>
    </source>
</evidence>